<organism evidence="2 3">
    <name type="scientific">Caulifigura coniformis</name>
    <dbReference type="NCBI Taxonomy" id="2527983"/>
    <lineage>
        <taxon>Bacteria</taxon>
        <taxon>Pseudomonadati</taxon>
        <taxon>Planctomycetota</taxon>
        <taxon>Planctomycetia</taxon>
        <taxon>Planctomycetales</taxon>
        <taxon>Planctomycetaceae</taxon>
        <taxon>Caulifigura</taxon>
    </lineage>
</organism>
<dbReference type="KEGG" id="ccos:Pan44_39890"/>
<protein>
    <submittedName>
        <fullName evidence="2">Uncharacterized protein</fullName>
    </submittedName>
</protein>
<gene>
    <name evidence="2" type="ORF">Pan44_39890</name>
</gene>
<evidence type="ECO:0000313" key="2">
    <source>
        <dbReference type="EMBL" id="QDT55941.1"/>
    </source>
</evidence>
<dbReference type="AlphaFoldDB" id="A0A517SIJ4"/>
<feature type="compositionally biased region" description="Polar residues" evidence="1">
    <location>
        <begin position="283"/>
        <end position="294"/>
    </location>
</feature>
<dbReference type="InParanoid" id="A0A517SIJ4"/>
<name>A0A517SIJ4_9PLAN</name>
<keyword evidence="3" id="KW-1185">Reference proteome</keyword>
<proteinExistence type="predicted"/>
<evidence type="ECO:0000256" key="1">
    <source>
        <dbReference type="SAM" id="MobiDB-lite"/>
    </source>
</evidence>
<dbReference type="RefSeq" id="WP_145032518.1">
    <property type="nucleotide sequence ID" value="NZ_CP036271.1"/>
</dbReference>
<sequence length="438" mass="49439">MSGAGAEDDEEVTIYPEDVAAGEELAKLRDIPAEGRQIAIDLFARRHARLGESSFRLYHGMRPPRSPYEEIYHGFYLSSLPESEYETQYQAAERRPLELADLVVIQEDLQRIVHHYSLMLQEIHAARPMEPRNRKRDSHIRLASYHAREIFYPVSMSNQRLAALKRFAARVRLRHGFGLLTAGQYQENTAIGLVFLSTRSAARIWQEAVESEESSFKNRHGEGPVSSARIFWKALEGGFAKVPELEVLLEQETLACELALESPSSQPQPAPVDAPVSAERSGDSTGHAETSSPTYDPVKLDRWALAIEDHQNWWLFRAHKDGWRRRGRIRIPKGKVATLLERLIDARGSLSRKEALAAIRPLCKGMDPAKMSRAVTYAITRARAVIKASIAERLERSIEEIPDPLPPLAGDCIASIQVGYAVIIEDRMEFRLKTEMRG</sequence>
<dbReference type="EMBL" id="CP036271">
    <property type="protein sequence ID" value="QDT55941.1"/>
    <property type="molecule type" value="Genomic_DNA"/>
</dbReference>
<feature type="region of interest" description="Disordered" evidence="1">
    <location>
        <begin position="260"/>
        <end position="294"/>
    </location>
</feature>
<dbReference type="Proteomes" id="UP000315700">
    <property type="component" value="Chromosome"/>
</dbReference>
<accession>A0A517SIJ4</accession>
<evidence type="ECO:0000313" key="3">
    <source>
        <dbReference type="Proteomes" id="UP000315700"/>
    </source>
</evidence>
<reference evidence="2 3" key="1">
    <citation type="submission" date="2019-02" db="EMBL/GenBank/DDBJ databases">
        <title>Deep-cultivation of Planctomycetes and their phenomic and genomic characterization uncovers novel biology.</title>
        <authorList>
            <person name="Wiegand S."/>
            <person name="Jogler M."/>
            <person name="Boedeker C."/>
            <person name="Pinto D."/>
            <person name="Vollmers J."/>
            <person name="Rivas-Marin E."/>
            <person name="Kohn T."/>
            <person name="Peeters S.H."/>
            <person name="Heuer A."/>
            <person name="Rast P."/>
            <person name="Oberbeckmann S."/>
            <person name="Bunk B."/>
            <person name="Jeske O."/>
            <person name="Meyerdierks A."/>
            <person name="Storesund J.E."/>
            <person name="Kallscheuer N."/>
            <person name="Luecker S."/>
            <person name="Lage O.M."/>
            <person name="Pohl T."/>
            <person name="Merkel B.J."/>
            <person name="Hornburger P."/>
            <person name="Mueller R.-W."/>
            <person name="Bruemmer F."/>
            <person name="Labrenz M."/>
            <person name="Spormann A.M."/>
            <person name="Op den Camp H."/>
            <person name="Overmann J."/>
            <person name="Amann R."/>
            <person name="Jetten M.S.M."/>
            <person name="Mascher T."/>
            <person name="Medema M.H."/>
            <person name="Devos D.P."/>
            <person name="Kaster A.-K."/>
            <person name="Ovreas L."/>
            <person name="Rohde M."/>
            <person name="Galperin M.Y."/>
            <person name="Jogler C."/>
        </authorList>
    </citation>
    <scope>NUCLEOTIDE SEQUENCE [LARGE SCALE GENOMIC DNA]</scope>
    <source>
        <strain evidence="2 3">Pan44</strain>
    </source>
</reference>